<dbReference type="PANTHER" id="PTHR30037">
    <property type="entry name" value="DNA-3-METHYLADENINE GLYCOSYLASE 1"/>
    <property type="match status" value="1"/>
</dbReference>
<dbReference type="InterPro" id="IPR052891">
    <property type="entry name" value="DNA-3mA_glycosylase"/>
</dbReference>
<evidence type="ECO:0000313" key="3">
    <source>
        <dbReference type="EMBL" id="OEU18339.1"/>
    </source>
</evidence>
<evidence type="ECO:0000313" key="4">
    <source>
        <dbReference type="Proteomes" id="UP000095751"/>
    </source>
</evidence>
<keyword evidence="1" id="KW-0862">Zinc</keyword>
<dbReference type="Gene3D" id="1.10.340.30">
    <property type="entry name" value="Hypothetical protein, domain 2"/>
    <property type="match status" value="1"/>
</dbReference>
<dbReference type="Proteomes" id="UP000095751">
    <property type="component" value="Unassembled WGS sequence"/>
</dbReference>
<dbReference type="GO" id="GO:0006284">
    <property type="term" value="P:base-excision repair"/>
    <property type="evidence" value="ECO:0007669"/>
    <property type="project" value="InterPro"/>
</dbReference>
<evidence type="ECO:0000256" key="1">
    <source>
        <dbReference type="PIRSR" id="PIRSR605019-1"/>
    </source>
</evidence>
<sequence>EQIFEKLSLEGQQAGLSWLTILRKRNAYRKTFHNFDINKVAAMTSNDVQQILDTTPSTSSNRNDIVIRHKGKIESIIHNARCIQQMRQKRKQEGEDDDKDDNDNNNNNDVFDKFIWSFIDDKPIIRKKRKNIATSKDKDNNRNNHENSTSLESYAMSKALKEQWGFKFVGPTTCYSMMQSIGMVIDH</sequence>
<feature type="region of interest" description="Disordered" evidence="2">
    <location>
        <begin position="130"/>
        <end position="149"/>
    </location>
</feature>
<feature type="binding site" evidence="1">
    <location>
        <position position="187"/>
    </location>
    <ligand>
        <name>Zn(2+)</name>
        <dbReference type="ChEBI" id="CHEBI:29105"/>
    </ligand>
</feature>
<feature type="region of interest" description="Disordered" evidence="2">
    <location>
        <begin position="85"/>
        <end position="106"/>
    </location>
</feature>
<dbReference type="Pfam" id="PF03352">
    <property type="entry name" value="Adenine_glyco"/>
    <property type="match status" value="2"/>
</dbReference>
<dbReference type="OrthoDB" id="3941538at2759"/>
<dbReference type="PANTHER" id="PTHR30037:SF4">
    <property type="entry name" value="DNA-3-METHYLADENINE GLYCOSYLASE I"/>
    <property type="match status" value="1"/>
</dbReference>
<feature type="compositionally biased region" description="Basic and acidic residues" evidence="2">
    <location>
        <begin position="135"/>
        <end position="145"/>
    </location>
</feature>
<dbReference type="AlphaFoldDB" id="A0A1E7FJI1"/>
<keyword evidence="4" id="KW-1185">Reference proteome</keyword>
<gene>
    <name evidence="3" type="primary">Mag_a</name>
    <name evidence="3" type="ORF">FRACYDRAFT_162829</name>
</gene>
<dbReference type="GO" id="GO:0046872">
    <property type="term" value="F:metal ion binding"/>
    <property type="evidence" value="ECO:0007669"/>
    <property type="project" value="UniProtKB-KW"/>
</dbReference>
<protein>
    <submittedName>
        <fullName evidence="3">Methyladenine glycosylase</fullName>
    </submittedName>
</protein>
<proteinExistence type="predicted"/>
<dbReference type="InterPro" id="IPR011257">
    <property type="entry name" value="DNA_glycosylase"/>
</dbReference>
<dbReference type="SUPFAM" id="SSF48150">
    <property type="entry name" value="DNA-glycosylase"/>
    <property type="match status" value="1"/>
</dbReference>
<feature type="non-terminal residue" evidence="3">
    <location>
        <position position="187"/>
    </location>
</feature>
<keyword evidence="1" id="KW-0479">Metal-binding</keyword>
<feature type="non-terminal residue" evidence="3">
    <location>
        <position position="1"/>
    </location>
</feature>
<name>A0A1E7FJI1_9STRA</name>
<dbReference type="EMBL" id="KV784356">
    <property type="protein sequence ID" value="OEU18339.1"/>
    <property type="molecule type" value="Genomic_DNA"/>
</dbReference>
<dbReference type="KEGG" id="fcy:FRACYDRAFT_162829"/>
<dbReference type="InterPro" id="IPR005019">
    <property type="entry name" value="Adenine_glyco"/>
</dbReference>
<dbReference type="InParanoid" id="A0A1E7FJI1"/>
<accession>A0A1E7FJI1</accession>
<organism evidence="3 4">
    <name type="scientific">Fragilariopsis cylindrus CCMP1102</name>
    <dbReference type="NCBI Taxonomy" id="635003"/>
    <lineage>
        <taxon>Eukaryota</taxon>
        <taxon>Sar</taxon>
        <taxon>Stramenopiles</taxon>
        <taxon>Ochrophyta</taxon>
        <taxon>Bacillariophyta</taxon>
        <taxon>Bacillariophyceae</taxon>
        <taxon>Bacillariophycidae</taxon>
        <taxon>Bacillariales</taxon>
        <taxon>Bacillariaceae</taxon>
        <taxon>Fragilariopsis</taxon>
    </lineage>
</organism>
<feature type="compositionally biased region" description="Acidic residues" evidence="2">
    <location>
        <begin position="94"/>
        <end position="103"/>
    </location>
</feature>
<dbReference type="GO" id="GO:0008725">
    <property type="term" value="F:DNA-3-methyladenine glycosylase activity"/>
    <property type="evidence" value="ECO:0007669"/>
    <property type="project" value="InterPro"/>
</dbReference>
<reference evidence="3 4" key="1">
    <citation type="submission" date="2016-09" db="EMBL/GenBank/DDBJ databases">
        <title>Extensive genetic diversity and differential bi-allelic expression allows diatom success in the polar Southern Ocean.</title>
        <authorList>
            <consortium name="DOE Joint Genome Institute"/>
            <person name="Mock T."/>
            <person name="Otillar R.P."/>
            <person name="Strauss J."/>
            <person name="Dupont C."/>
            <person name="Frickenhaus S."/>
            <person name="Maumus F."/>
            <person name="Mcmullan M."/>
            <person name="Sanges R."/>
            <person name="Schmutz J."/>
            <person name="Toseland A."/>
            <person name="Valas R."/>
            <person name="Veluchamy A."/>
            <person name="Ward B.J."/>
            <person name="Allen A."/>
            <person name="Barry K."/>
            <person name="Falciatore A."/>
            <person name="Ferrante M."/>
            <person name="Fortunato A.E."/>
            <person name="Gloeckner G."/>
            <person name="Gruber A."/>
            <person name="Hipkin R."/>
            <person name="Janech M."/>
            <person name="Kroth P."/>
            <person name="Leese F."/>
            <person name="Lindquist E."/>
            <person name="Lyon B.R."/>
            <person name="Martin J."/>
            <person name="Mayer C."/>
            <person name="Parker M."/>
            <person name="Quesneville H."/>
            <person name="Raymond J."/>
            <person name="Uhlig C."/>
            <person name="Valentin K.U."/>
            <person name="Worden A.Z."/>
            <person name="Armbrust E.V."/>
            <person name="Bowler C."/>
            <person name="Green B."/>
            <person name="Moulton V."/>
            <person name="Van Oosterhout C."/>
            <person name="Grigoriev I."/>
        </authorList>
    </citation>
    <scope>NUCLEOTIDE SEQUENCE [LARGE SCALE GENOMIC DNA]</scope>
    <source>
        <strain evidence="3 4">CCMP1102</strain>
    </source>
</reference>
<evidence type="ECO:0000256" key="2">
    <source>
        <dbReference type="SAM" id="MobiDB-lite"/>
    </source>
</evidence>